<dbReference type="Proteomes" id="UP000008810">
    <property type="component" value="Chromosome 1"/>
</dbReference>
<gene>
    <name evidence="2" type="ORF">BRADI_1g26744v3</name>
</gene>
<evidence type="ECO:0000313" key="2">
    <source>
        <dbReference type="EMBL" id="PNT75036.1"/>
    </source>
</evidence>
<dbReference type="EMBL" id="CM000880">
    <property type="protein sequence ID" value="PNT75036.1"/>
    <property type="molecule type" value="Genomic_DNA"/>
</dbReference>
<organism evidence="2">
    <name type="scientific">Brachypodium distachyon</name>
    <name type="common">Purple false brome</name>
    <name type="synonym">Trachynia distachya</name>
    <dbReference type="NCBI Taxonomy" id="15368"/>
    <lineage>
        <taxon>Eukaryota</taxon>
        <taxon>Viridiplantae</taxon>
        <taxon>Streptophyta</taxon>
        <taxon>Embryophyta</taxon>
        <taxon>Tracheophyta</taxon>
        <taxon>Spermatophyta</taxon>
        <taxon>Magnoliopsida</taxon>
        <taxon>Liliopsida</taxon>
        <taxon>Poales</taxon>
        <taxon>Poaceae</taxon>
        <taxon>BOP clade</taxon>
        <taxon>Pooideae</taxon>
        <taxon>Stipodae</taxon>
        <taxon>Brachypodieae</taxon>
        <taxon>Brachypodium</taxon>
    </lineage>
</organism>
<reference evidence="2 3" key="1">
    <citation type="journal article" date="2010" name="Nature">
        <title>Genome sequencing and analysis of the model grass Brachypodium distachyon.</title>
        <authorList>
            <consortium name="International Brachypodium Initiative"/>
        </authorList>
    </citation>
    <scope>NUCLEOTIDE SEQUENCE [LARGE SCALE GENOMIC DNA]</scope>
    <source>
        <strain evidence="2 3">Bd21</strain>
    </source>
</reference>
<dbReference type="EnsemblPlants" id="PNT75036">
    <property type="protein sequence ID" value="PNT75036"/>
    <property type="gene ID" value="BRADI_1g26744v3"/>
</dbReference>
<proteinExistence type="predicted"/>
<reference evidence="3" key="3">
    <citation type="submission" date="2018-08" db="UniProtKB">
        <authorList>
            <consortium name="EnsemblPlants"/>
        </authorList>
    </citation>
    <scope>IDENTIFICATION</scope>
    <source>
        <strain evidence="3">cv. Bd21</strain>
    </source>
</reference>
<dbReference type="AlphaFoldDB" id="A0A2K2DL80"/>
<name>A0A2K2DL80_BRADI</name>
<sequence length="149" mass="16994">MGFWNIGTLMSILGMQAALLPDHEDQVLWKWTKFGQFSPKTTYNDLFEGLIKSILWCKTWDCWAHLQCKIFNWLAVANRCCIACPCVTEVLTGFSFSYVSYKVLEEFSLQVIIRFIPVAGEDFTSWLLTATECIGNKVKGVIPLIILTL</sequence>
<protein>
    <recommendedName>
        <fullName evidence="5">Reverse transcriptase zinc-binding domain-containing protein</fullName>
    </recommendedName>
</protein>
<evidence type="ECO:0000256" key="1">
    <source>
        <dbReference type="SAM" id="SignalP"/>
    </source>
</evidence>
<keyword evidence="1" id="KW-0732">Signal</keyword>
<evidence type="ECO:0008006" key="5">
    <source>
        <dbReference type="Google" id="ProtNLM"/>
    </source>
</evidence>
<dbReference type="InParanoid" id="A0A2K2DL80"/>
<evidence type="ECO:0000313" key="3">
    <source>
        <dbReference type="EnsemblPlants" id="PNT75036"/>
    </source>
</evidence>
<keyword evidence="4" id="KW-1185">Reference proteome</keyword>
<dbReference type="Gramene" id="PNT75036">
    <property type="protein sequence ID" value="PNT75036"/>
    <property type="gene ID" value="BRADI_1g26744v3"/>
</dbReference>
<evidence type="ECO:0000313" key="4">
    <source>
        <dbReference type="Proteomes" id="UP000008810"/>
    </source>
</evidence>
<accession>A0A2K2DL80</accession>
<feature type="signal peptide" evidence="1">
    <location>
        <begin position="1"/>
        <end position="17"/>
    </location>
</feature>
<reference evidence="2" key="2">
    <citation type="submission" date="2017-06" db="EMBL/GenBank/DDBJ databases">
        <title>WGS assembly of Brachypodium distachyon.</title>
        <authorList>
            <consortium name="The International Brachypodium Initiative"/>
            <person name="Lucas S."/>
            <person name="Harmon-Smith M."/>
            <person name="Lail K."/>
            <person name="Tice H."/>
            <person name="Grimwood J."/>
            <person name="Bruce D."/>
            <person name="Barry K."/>
            <person name="Shu S."/>
            <person name="Lindquist E."/>
            <person name="Wang M."/>
            <person name="Pitluck S."/>
            <person name="Vogel J.P."/>
            <person name="Garvin D.F."/>
            <person name="Mockler T.C."/>
            <person name="Schmutz J."/>
            <person name="Rokhsar D."/>
            <person name="Bevan M.W."/>
        </authorList>
    </citation>
    <scope>NUCLEOTIDE SEQUENCE</scope>
    <source>
        <strain evidence="2">Bd21</strain>
    </source>
</reference>
<feature type="chain" id="PRO_5036043434" description="Reverse transcriptase zinc-binding domain-containing protein" evidence="1">
    <location>
        <begin position="18"/>
        <end position="149"/>
    </location>
</feature>